<dbReference type="SUPFAM" id="SSF158682">
    <property type="entry name" value="TerB-like"/>
    <property type="match status" value="1"/>
</dbReference>
<organism evidence="1 2">
    <name type="scientific">Symbiopectobacterium purcellii</name>
    <dbReference type="NCBI Taxonomy" id="2871826"/>
    <lineage>
        <taxon>Bacteria</taxon>
        <taxon>Pseudomonadati</taxon>
        <taxon>Pseudomonadota</taxon>
        <taxon>Gammaproteobacteria</taxon>
        <taxon>Enterobacterales</taxon>
        <taxon>Enterobacteriaceae</taxon>
    </lineage>
</organism>
<dbReference type="Gene3D" id="1.10.3680.10">
    <property type="entry name" value="TerB-like"/>
    <property type="match status" value="1"/>
</dbReference>
<keyword evidence="2" id="KW-1185">Reference proteome</keyword>
<dbReference type="RefSeq" id="WP_222157415.1">
    <property type="nucleotide sequence ID" value="NZ_CP081864.1"/>
</dbReference>
<dbReference type="InterPro" id="IPR029024">
    <property type="entry name" value="TerB-like"/>
</dbReference>
<sequence length="221" mass="23748">MSQWMQQIQTLLGAAGAKTGSAASSAKSGNLGDMLKPAAFGGLAGVLLSNKSTRKMLGSLGKNALIIGGSAAAGVMLWNQYKKRVRDTHVEDADFGAQSSSDNVRARRLIMALVFAAKSDGHIDATEQQRIKENVHELQLGAEAETWIQDAIDQPLDPARLANGVKNEEEALEVYFLSCAVIDVDHFMEKSYLNALAQELKIPADVCESIGHEVQIKRAAL</sequence>
<proteinExistence type="predicted"/>
<protein>
    <submittedName>
        <fullName evidence="1">DUF533 domain-containing protein</fullName>
    </submittedName>
</protein>
<name>A0ABX9AJ49_9ENTR</name>
<dbReference type="Pfam" id="PF04391">
    <property type="entry name" value="DUF533"/>
    <property type="match status" value="1"/>
</dbReference>
<dbReference type="Proteomes" id="UP000825886">
    <property type="component" value="Chromosome"/>
</dbReference>
<gene>
    <name evidence="1" type="ORF">K6K13_13035</name>
</gene>
<evidence type="ECO:0000313" key="1">
    <source>
        <dbReference type="EMBL" id="QZN94291.1"/>
    </source>
</evidence>
<accession>A0ABX9AJ49</accession>
<dbReference type="EMBL" id="CP081864">
    <property type="protein sequence ID" value="QZN94291.1"/>
    <property type="molecule type" value="Genomic_DNA"/>
</dbReference>
<dbReference type="CDD" id="cd07178">
    <property type="entry name" value="terB_like_YebE"/>
    <property type="match status" value="1"/>
</dbReference>
<reference evidence="1 2" key="1">
    <citation type="submission" date="2021-08" db="EMBL/GenBank/DDBJ databases">
        <title>Culture and genomic analysis of Symbiopectobacterium purcellii sp. nov. gen. nov., isolated from the leafhopper Empoasca decipiens.</title>
        <authorList>
            <person name="Nadal-Jimenez P."/>
            <person name="Siozios S."/>
            <person name="Halliday N."/>
            <person name="Camara M."/>
            <person name="Hurst G.D.D."/>
        </authorList>
    </citation>
    <scope>NUCLEOTIDE SEQUENCE [LARGE SCALE GENOMIC DNA]</scope>
    <source>
        <strain evidence="1 2">SyEd1</strain>
    </source>
</reference>
<dbReference type="InterPro" id="IPR007486">
    <property type="entry name" value="YebE"/>
</dbReference>
<evidence type="ECO:0000313" key="2">
    <source>
        <dbReference type="Proteomes" id="UP000825886"/>
    </source>
</evidence>